<feature type="domain" description="Sulfatase N-terminal" evidence="3">
    <location>
        <begin position="278"/>
        <end position="356"/>
    </location>
</feature>
<dbReference type="PANTHER" id="PTHR45953:SF1">
    <property type="entry name" value="IDURONATE 2-SULFATASE"/>
    <property type="match status" value="1"/>
</dbReference>
<evidence type="ECO:0000313" key="5">
    <source>
        <dbReference type="Proteomes" id="UP000215127"/>
    </source>
</evidence>
<dbReference type="Proteomes" id="UP000215127">
    <property type="component" value="Chromosome 1"/>
</dbReference>
<dbReference type="PANTHER" id="PTHR45953">
    <property type="entry name" value="IDURONATE 2-SULFATASE"/>
    <property type="match status" value="1"/>
</dbReference>
<sequence>MFNPYLSIVNCCIAGQAHAHRSGQRGADARRENPLTCDVVAGKQVAVVIAVGPSSEISDTSTPPLLLFSNFLSPSALWRLATDHTPSRPLPLSGDLGHSLALSTALLAASVSTMGHSLGGLKPTFEPPLMRVPADLRNDEDIADSASRPPPKPGSSCSPSAYPLGGRWWSLVNSAGIAESNIPAEKYAGQAFRKTIDVNLIGAFVPQRWKYRGRPGITESNIPAETYDGQAFRKTVDVASGLASLAAWLSWPSPALPTRMASAHRSSHSNGDVMSREPSILYIMADQLAAPQLKIYNEDPQIKTPNLDKLAERSVVFDSAYCTSPLRAPSRMAMITGQPPSEIGAYDNASPRLKTHHEGSVSAEWYDGKAFGRTIDVASAPP</sequence>
<dbReference type="InterPro" id="IPR000917">
    <property type="entry name" value="Sulfatase_N"/>
</dbReference>
<dbReference type="EMBL" id="LT853692">
    <property type="protein sequence ID" value="SMQ45037.1"/>
    <property type="molecule type" value="Genomic_DNA"/>
</dbReference>
<keyword evidence="5" id="KW-1185">Reference proteome</keyword>
<dbReference type="GO" id="GO:0005737">
    <property type="term" value="C:cytoplasm"/>
    <property type="evidence" value="ECO:0007669"/>
    <property type="project" value="TreeGrafter"/>
</dbReference>
<evidence type="ECO:0000256" key="1">
    <source>
        <dbReference type="ARBA" id="ARBA00022723"/>
    </source>
</evidence>
<evidence type="ECO:0000256" key="2">
    <source>
        <dbReference type="ARBA" id="ARBA00022801"/>
    </source>
</evidence>
<evidence type="ECO:0000313" key="4">
    <source>
        <dbReference type="EMBL" id="SMQ45037.1"/>
    </source>
</evidence>
<dbReference type="GO" id="GO:0008484">
    <property type="term" value="F:sulfuric ester hydrolase activity"/>
    <property type="evidence" value="ECO:0007669"/>
    <property type="project" value="TreeGrafter"/>
</dbReference>
<evidence type="ECO:0000259" key="3">
    <source>
        <dbReference type="Pfam" id="PF00884"/>
    </source>
</evidence>
<dbReference type="SUPFAM" id="SSF53649">
    <property type="entry name" value="Alkaline phosphatase-like"/>
    <property type="match status" value="1"/>
</dbReference>
<reference evidence="4 5" key="1">
    <citation type="submission" date="2016-06" db="EMBL/GenBank/DDBJ databases">
        <authorList>
            <person name="Kjaerup R.B."/>
            <person name="Dalgaard T.S."/>
            <person name="Juul-Madsen H.R."/>
        </authorList>
    </citation>
    <scope>NUCLEOTIDE SEQUENCE [LARGE SCALE GENOMIC DNA]</scope>
</reference>
<dbReference type="SUPFAM" id="SSF51735">
    <property type="entry name" value="NAD(P)-binding Rossmann-fold domains"/>
    <property type="match status" value="1"/>
</dbReference>
<dbReference type="InterPro" id="IPR036291">
    <property type="entry name" value="NAD(P)-bd_dom_sf"/>
</dbReference>
<accession>A0A1X7RDG1</accession>
<protein>
    <recommendedName>
        <fullName evidence="3">Sulfatase N-terminal domain-containing protein</fullName>
    </recommendedName>
</protein>
<dbReference type="GO" id="GO:0046872">
    <property type="term" value="F:metal ion binding"/>
    <property type="evidence" value="ECO:0007669"/>
    <property type="project" value="UniProtKB-KW"/>
</dbReference>
<dbReference type="STRING" id="1276538.A0A1X7RDG1"/>
<dbReference type="Pfam" id="PF00884">
    <property type="entry name" value="Sulfatase"/>
    <property type="match status" value="1"/>
</dbReference>
<dbReference type="InterPro" id="IPR017850">
    <property type="entry name" value="Alkaline_phosphatase_core_sf"/>
</dbReference>
<dbReference type="AlphaFoldDB" id="A0A1X7RDG1"/>
<name>A0A1X7RDG1_ZYMT9</name>
<gene>
    <name evidence="4" type="ORF">ZT3D7_G181</name>
</gene>
<keyword evidence="2" id="KW-0378">Hydrolase</keyword>
<organism evidence="4 5">
    <name type="scientific">Zymoseptoria tritici (strain ST99CH_3D7)</name>
    <dbReference type="NCBI Taxonomy" id="1276538"/>
    <lineage>
        <taxon>Eukaryota</taxon>
        <taxon>Fungi</taxon>
        <taxon>Dikarya</taxon>
        <taxon>Ascomycota</taxon>
        <taxon>Pezizomycotina</taxon>
        <taxon>Dothideomycetes</taxon>
        <taxon>Dothideomycetidae</taxon>
        <taxon>Mycosphaerellales</taxon>
        <taxon>Mycosphaerellaceae</taxon>
        <taxon>Zymoseptoria</taxon>
    </lineage>
</organism>
<proteinExistence type="predicted"/>
<keyword evidence="1" id="KW-0479">Metal-binding</keyword>
<dbReference type="Gene3D" id="3.40.720.10">
    <property type="entry name" value="Alkaline Phosphatase, subunit A"/>
    <property type="match status" value="1"/>
</dbReference>